<dbReference type="OrthoDB" id="4494341at2759"/>
<sequence length="622" mass="70461">MDFHRRRVAGLEAFEPSSTLAIRDPSPASDEAQTTSTISPYHSQLNGVNQPMNMYFVDVLWWTLGIVGFIILSIRIIEILWAQLRHVSAMSAPRDKQAYWRKAQWSWMPGVKRHIMYAPLWSKRHNREIRLSSALNIGTLPSRLHTILIFLYVLCNVIYMFFLNWANPNRYAFCAELRGRSGTLALVNMVPLIIFAGRNNPLIGMLKISFDTYNLLHRWMGRLVVIETIIHTIAWAIVVVADGGWALVAQKLRVDIFLNSGMVGTFALFLIMIQSLSPVRHAFYETFLNAHIFLAAVIFACTMIHCVTPHLPHYLPQFPWVLAILSIWFLDRVARAARLVYANYTGHGFTDAICEPMPGDVTRVTIRLPRHMNIKPGTHAYLRFWGANPWESHPFSIAWVDHKYKSPLPVSEKEPLVSVNNAPSTTEVSFVIGAQTGMTRKLYNLAKESPSGIRIRAAMEGPYGGHHSLDSYGHVVLFAGSTGITHQTPYVRHLLEGYNQGTVATRRVTLVWIIREYESLEWVRPFMDTILRIPNRKDILRIHVFVTRPQNPRDIVSASSTVKMFPGRPNVPLLLVKEVQEQIGSMCVTVCGPGALADDVRGAVRAVQGDTVVDFVEESFTW</sequence>
<proteinExistence type="inferred from homology"/>
<protein>
    <recommendedName>
        <fullName evidence="3">ferric-chelate reductase (NADPH)</fullName>
        <ecNumber evidence="3">1.16.1.9</ecNumber>
    </recommendedName>
</protein>
<evidence type="ECO:0000256" key="13">
    <source>
        <dbReference type="SAM" id="Phobius"/>
    </source>
</evidence>
<comment type="subcellular location">
    <subcellularLocation>
        <location evidence="1">Cell membrane</location>
        <topology evidence="1">Multi-pass membrane protein</topology>
    </subcellularLocation>
</comment>
<dbReference type="Pfam" id="PF08022">
    <property type="entry name" value="FAD_binding_8"/>
    <property type="match status" value="1"/>
</dbReference>
<keyword evidence="5" id="KW-1003">Cell membrane</keyword>
<dbReference type="SUPFAM" id="SSF63380">
    <property type="entry name" value="Riboflavin synthase domain-like"/>
    <property type="match status" value="1"/>
</dbReference>
<evidence type="ECO:0000313" key="16">
    <source>
        <dbReference type="Proteomes" id="UP000813444"/>
    </source>
</evidence>
<dbReference type="GO" id="GO:0052851">
    <property type="term" value="F:ferric-chelate reductase (NADPH) activity"/>
    <property type="evidence" value="ECO:0007669"/>
    <property type="project" value="UniProtKB-EC"/>
</dbReference>
<keyword evidence="7" id="KW-0249">Electron transport</keyword>
<comment type="catalytic activity">
    <reaction evidence="12">
        <text>2 a Fe(II)-siderophore + NADP(+) + H(+) = 2 a Fe(III)-siderophore + NADPH</text>
        <dbReference type="Rhea" id="RHEA:28795"/>
        <dbReference type="Rhea" id="RHEA-COMP:11342"/>
        <dbReference type="Rhea" id="RHEA-COMP:11344"/>
        <dbReference type="ChEBI" id="CHEBI:15378"/>
        <dbReference type="ChEBI" id="CHEBI:29033"/>
        <dbReference type="ChEBI" id="CHEBI:29034"/>
        <dbReference type="ChEBI" id="CHEBI:57783"/>
        <dbReference type="ChEBI" id="CHEBI:58349"/>
        <dbReference type="EC" id="1.16.1.9"/>
    </reaction>
</comment>
<feature type="domain" description="FAD-binding FR-type" evidence="14">
    <location>
        <begin position="326"/>
        <end position="469"/>
    </location>
</feature>
<dbReference type="PANTHER" id="PTHR32361:SF12">
    <property type="entry name" value="PUTATIVE (AFU_ORTHOLOGUE AFUA_1G14340)-RELATED"/>
    <property type="match status" value="1"/>
</dbReference>
<feature type="transmembrane region" description="Helical" evidence="13">
    <location>
        <begin position="288"/>
        <end position="311"/>
    </location>
</feature>
<evidence type="ECO:0000256" key="12">
    <source>
        <dbReference type="ARBA" id="ARBA00048483"/>
    </source>
</evidence>
<dbReference type="GO" id="GO:0006826">
    <property type="term" value="P:iron ion transport"/>
    <property type="evidence" value="ECO:0007669"/>
    <property type="project" value="TreeGrafter"/>
</dbReference>
<keyword evidence="9" id="KW-0560">Oxidoreductase</keyword>
<dbReference type="InterPro" id="IPR017927">
    <property type="entry name" value="FAD-bd_FR_type"/>
</dbReference>
<comment type="caution">
    <text evidence="15">The sequence shown here is derived from an EMBL/GenBank/DDBJ whole genome shotgun (WGS) entry which is preliminary data.</text>
</comment>
<evidence type="ECO:0000256" key="11">
    <source>
        <dbReference type="ARBA" id="ARBA00023136"/>
    </source>
</evidence>
<comment type="similarity">
    <text evidence="2">Belongs to the ferric reductase (FRE) family.</text>
</comment>
<keyword evidence="8 13" id="KW-1133">Transmembrane helix</keyword>
<dbReference type="InterPro" id="IPR051410">
    <property type="entry name" value="Ferric/Cupric_Reductase"/>
</dbReference>
<evidence type="ECO:0000256" key="4">
    <source>
        <dbReference type="ARBA" id="ARBA00022448"/>
    </source>
</evidence>
<dbReference type="PROSITE" id="PS51384">
    <property type="entry name" value="FAD_FR"/>
    <property type="match status" value="1"/>
</dbReference>
<dbReference type="InterPro" id="IPR013112">
    <property type="entry name" value="FAD-bd_8"/>
</dbReference>
<dbReference type="GO" id="GO:0006879">
    <property type="term" value="P:intracellular iron ion homeostasis"/>
    <property type="evidence" value="ECO:0007669"/>
    <property type="project" value="TreeGrafter"/>
</dbReference>
<dbReference type="PANTHER" id="PTHR32361">
    <property type="entry name" value="FERRIC/CUPRIC REDUCTASE TRANSMEMBRANE COMPONENT"/>
    <property type="match status" value="1"/>
</dbReference>
<dbReference type="SUPFAM" id="SSF52343">
    <property type="entry name" value="Ferredoxin reductase-like, C-terminal NADP-linked domain"/>
    <property type="match status" value="1"/>
</dbReference>
<dbReference type="EMBL" id="JAGPNK010000008">
    <property type="protein sequence ID" value="KAH7316549.1"/>
    <property type="molecule type" value="Genomic_DNA"/>
</dbReference>
<dbReference type="GO" id="GO:0015677">
    <property type="term" value="P:copper ion import"/>
    <property type="evidence" value="ECO:0007669"/>
    <property type="project" value="TreeGrafter"/>
</dbReference>
<dbReference type="CDD" id="cd06186">
    <property type="entry name" value="NOX_Duox_like_FAD_NADP"/>
    <property type="match status" value="1"/>
</dbReference>
<evidence type="ECO:0000256" key="6">
    <source>
        <dbReference type="ARBA" id="ARBA00022692"/>
    </source>
</evidence>
<keyword evidence="4" id="KW-0813">Transport</keyword>
<dbReference type="SFLD" id="SFLDS00052">
    <property type="entry name" value="Ferric_Reductase_Domain"/>
    <property type="match status" value="1"/>
</dbReference>
<dbReference type="Pfam" id="PF08030">
    <property type="entry name" value="NAD_binding_6"/>
    <property type="match status" value="1"/>
</dbReference>
<feature type="transmembrane region" description="Helical" evidence="13">
    <location>
        <begin position="219"/>
        <end position="241"/>
    </location>
</feature>
<keyword evidence="6 13" id="KW-0812">Transmembrane</keyword>
<evidence type="ECO:0000256" key="3">
    <source>
        <dbReference type="ARBA" id="ARBA00012668"/>
    </source>
</evidence>
<dbReference type="EC" id="1.16.1.9" evidence="3"/>
<evidence type="ECO:0000256" key="1">
    <source>
        <dbReference type="ARBA" id="ARBA00004651"/>
    </source>
</evidence>
<dbReference type="InterPro" id="IPR013121">
    <property type="entry name" value="Fe_red_NAD-bd_6"/>
</dbReference>
<dbReference type="AlphaFoldDB" id="A0A8K0SSV4"/>
<evidence type="ECO:0000313" key="15">
    <source>
        <dbReference type="EMBL" id="KAH7316549.1"/>
    </source>
</evidence>
<dbReference type="Gene3D" id="3.40.50.80">
    <property type="entry name" value="Nucleotide-binding domain of ferredoxin-NADP reductase (FNR) module"/>
    <property type="match status" value="1"/>
</dbReference>
<gene>
    <name evidence="15" type="ORF">B0I35DRAFT_354691</name>
</gene>
<evidence type="ECO:0000259" key="14">
    <source>
        <dbReference type="PROSITE" id="PS51384"/>
    </source>
</evidence>
<evidence type="ECO:0000256" key="5">
    <source>
        <dbReference type="ARBA" id="ARBA00022475"/>
    </source>
</evidence>
<feature type="transmembrane region" description="Helical" evidence="13">
    <location>
        <begin position="59"/>
        <end position="81"/>
    </location>
</feature>
<evidence type="ECO:0000256" key="7">
    <source>
        <dbReference type="ARBA" id="ARBA00022982"/>
    </source>
</evidence>
<keyword evidence="16" id="KW-1185">Reference proteome</keyword>
<evidence type="ECO:0000256" key="8">
    <source>
        <dbReference type="ARBA" id="ARBA00022989"/>
    </source>
</evidence>
<reference evidence="15" key="1">
    <citation type="journal article" date="2021" name="Nat. Commun.">
        <title>Genetic determinants of endophytism in the Arabidopsis root mycobiome.</title>
        <authorList>
            <person name="Mesny F."/>
            <person name="Miyauchi S."/>
            <person name="Thiergart T."/>
            <person name="Pickel B."/>
            <person name="Atanasova L."/>
            <person name="Karlsson M."/>
            <person name="Huettel B."/>
            <person name="Barry K.W."/>
            <person name="Haridas S."/>
            <person name="Chen C."/>
            <person name="Bauer D."/>
            <person name="Andreopoulos W."/>
            <person name="Pangilinan J."/>
            <person name="LaButti K."/>
            <person name="Riley R."/>
            <person name="Lipzen A."/>
            <person name="Clum A."/>
            <person name="Drula E."/>
            <person name="Henrissat B."/>
            <person name="Kohler A."/>
            <person name="Grigoriev I.V."/>
            <person name="Martin F.M."/>
            <person name="Hacquard S."/>
        </authorList>
    </citation>
    <scope>NUCLEOTIDE SEQUENCE</scope>
    <source>
        <strain evidence="15">MPI-CAGE-CH-0235</strain>
    </source>
</reference>
<keyword evidence="11 13" id="KW-0472">Membrane</keyword>
<feature type="transmembrane region" description="Helical" evidence="13">
    <location>
        <begin position="144"/>
        <end position="162"/>
    </location>
</feature>
<evidence type="ECO:0000256" key="10">
    <source>
        <dbReference type="ARBA" id="ARBA00023065"/>
    </source>
</evidence>
<dbReference type="GO" id="GO:0005886">
    <property type="term" value="C:plasma membrane"/>
    <property type="evidence" value="ECO:0007669"/>
    <property type="project" value="UniProtKB-SubCell"/>
</dbReference>
<name>A0A8K0SSV4_9HYPO</name>
<dbReference type="InterPro" id="IPR039261">
    <property type="entry name" value="FNR_nucleotide-bd"/>
</dbReference>
<organism evidence="15 16">
    <name type="scientific">Stachybotrys elegans</name>
    <dbReference type="NCBI Taxonomy" id="80388"/>
    <lineage>
        <taxon>Eukaryota</taxon>
        <taxon>Fungi</taxon>
        <taxon>Dikarya</taxon>
        <taxon>Ascomycota</taxon>
        <taxon>Pezizomycotina</taxon>
        <taxon>Sordariomycetes</taxon>
        <taxon>Hypocreomycetidae</taxon>
        <taxon>Hypocreales</taxon>
        <taxon>Stachybotryaceae</taxon>
        <taxon>Stachybotrys</taxon>
    </lineage>
</organism>
<dbReference type="InterPro" id="IPR017938">
    <property type="entry name" value="Riboflavin_synthase-like_b-brl"/>
</dbReference>
<evidence type="ECO:0000256" key="9">
    <source>
        <dbReference type="ARBA" id="ARBA00023002"/>
    </source>
</evidence>
<accession>A0A8K0SSV4</accession>
<dbReference type="Proteomes" id="UP000813444">
    <property type="component" value="Unassembled WGS sequence"/>
</dbReference>
<keyword evidence="10" id="KW-0406">Ion transport</keyword>
<feature type="transmembrane region" description="Helical" evidence="13">
    <location>
        <begin position="256"/>
        <end position="276"/>
    </location>
</feature>
<dbReference type="Pfam" id="PF01794">
    <property type="entry name" value="Ferric_reduct"/>
    <property type="match status" value="1"/>
</dbReference>
<dbReference type="InterPro" id="IPR013130">
    <property type="entry name" value="Fe3_Rdtase_TM_dom"/>
</dbReference>
<evidence type="ECO:0000256" key="2">
    <source>
        <dbReference type="ARBA" id="ARBA00006278"/>
    </source>
</evidence>
<dbReference type="SFLD" id="SFLDG01168">
    <property type="entry name" value="Ferric_reductase_subgroup_(FRE"/>
    <property type="match status" value="1"/>
</dbReference>